<dbReference type="PANTHER" id="PTHR46754">
    <property type="entry name" value="MKI67 FHA DOMAIN-INTERACTING NUCLEOLAR PHOSPHOPROTEIN"/>
    <property type="match status" value="1"/>
</dbReference>
<dbReference type="STRING" id="983506.L8WVC1"/>
<dbReference type="GO" id="GO:0005730">
    <property type="term" value="C:nucleolus"/>
    <property type="evidence" value="ECO:0007669"/>
    <property type="project" value="UniProtKB-SubCell"/>
</dbReference>
<feature type="compositionally biased region" description="Acidic residues" evidence="5">
    <location>
        <begin position="84"/>
        <end position="97"/>
    </location>
</feature>
<evidence type="ECO:0000256" key="5">
    <source>
        <dbReference type="SAM" id="MobiDB-lite"/>
    </source>
</evidence>
<evidence type="ECO:0000256" key="2">
    <source>
        <dbReference type="ARBA" id="ARBA00022884"/>
    </source>
</evidence>
<keyword evidence="8" id="KW-1185">Reference proteome</keyword>
<dbReference type="InterPro" id="IPR000504">
    <property type="entry name" value="RRM_dom"/>
</dbReference>
<feature type="domain" description="RRM" evidence="6">
    <location>
        <begin position="133"/>
        <end position="206"/>
    </location>
</feature>
<dbReference type="PROSITE" id="PS50102">
    <property type="entry name" value="RRM"/>
    <property type="match status" value="1"/>
</dbReference>
<evidence type="ECO:0000259" key="6">
    <source>
        <dbReference type="PROSITE" id="PS50102"/>
    </source>
</evidence>
<dbReference type="GO" id="GO:0003723">
    <property type="term" value="F:RNA binding"/>
    <property type="evidence" value="ECO:0007669"/>
    <property type="project" value="UniProtKB-UniRule"/>
</dbReference>
<proteinExistence type="predicted"/>
<reference evidence="7 8" key="1">
    <citation type="journal article" date="2013" name="Nat. Commun.">
        <title>The evolution and pathogenic mechanisms of the rice sheath blight pathogen.</title>
        <authorList>
            <person name="Zheng A."/>
            <person name="Lin R."/>
            <person name="Xu L."/>
            <person name="Qin P."/>
            <person name="Tang C."/>
            <person name="Ai P."/>
            <person name="Zhang D."/>
            <person name="Liu Y."/>
            <person name="Sun Z."/>
            <person name="Feng H."/>
            <person name="Wang Y."/>
            <person name="Chen Y."/>
            <person name="Liang X."/>
            <person name="Fu R."/>
            <person name="Li Q."/>
            <person name="Zhang J."/>
            <person name="Yu X."/>
            <person name="Xie Z."/>
            <person name="Ding L."/>
            <person name="Guan P."/>
            <person name="Tang J."/>
            <person name="Liang Y."/>
            <person name="Wang S."/>
            <person name="Deng Q."/>
            <person name="Li S."/>
            <person name="Zhu J."/>
            <person name="Wang L."/>
            <person name="Liu H."/>
            <person name="Li P."/>
        </authorList>
    </citation>
    <scope>NUCLEOTIDE SEQUENCE [LARGE SCALE GENOMIC DNA]</scope>
    <source>
        <strain evidence="8">AG-1 IA</strain>
    </source>
</reference>
<dbReference type="OrthoDB" id="21467at2759"/>
<keyword evidence="2 4" id="KW-0694">RNA-binding</keyword>
<keyword evidence="3" id="KW-0539">Nucleus</keyword>
<dbReference type="SUPFAM" id="SSF54928">
    <property type="entry name" value="RNA-binding domain, RBD"/>
    <property type="match status" value="1"/>
</dbReference>
<accession>L8WVC1</accession>
<evidence type="ECO:0000313" key="7">
    <source>
        <dbReference type="EMBL" id="ELU40747.1"/>
    </source>
</evidence>
<gene>
    <name evidence="7" type="ORF">AG1IA_05190</name>
</gene>
<dbReference type="InterPro" id="IPR012677">
    <property type="entry name" value="Nucleotide-bd_a/b_plait_sf"/>
</dbReference>
<name>L8WVC1_THACA</name>
<dbReference type="HOGENOM" id="CLU_025741_0_0_1"/>
<evidence type="ECO:0000256" key="1">
    <source>
        <dbReference type="ARBA" id="ARBA00004604"/>
    </source>
</evidence>
<organism evidence="7 8">
    <name type="scientific">Thanatephorus cucumeris (strain AG1-IA)</name>
    <name type="common">Rice sheath blight fungus</name>
    <name type="synonym">Rhizoctonia solani</name>
    <dbReference type="NCBI Taxonomy" id="983506"/>
    <lineage>
        <taxon>Eukaryota</taxon>
        <taxon>Fungi</taxon>
        <taxon>Dikarya</taxon>
        <taxon>Basidiomycota</taxon>
        <taxon>Agaricomycotina</taxon>
        <taxon>Agaricomycetes</taxon>
        <taxon>Cantharellales</taxon>
        <taxon>Ceratobasidiaceae</taxon>
        <taxon>Rhizoctonia</taxon>
        <taxon>Rhizoctonia solani AG-1</taxon>
    </lineage>
</organism>
<feature type="compositionally biased region" description="Polar residues" evidence="5">
    <location>
        <begin position="1"/>
        <end position="12"/>
    </location>
</feature>
<protein>
    <submittedName>
        <fullName evidence="7">RNA binding protein</fullName>
    </submittedName>
</protein>
<dbReference type="OMA" id="QIHEEMF"/>
<dbReference type="Gene3D" id="3.30.70.330">
    <property type="match status" value="1"/>
</dbReference>
<evidence type="ECO:0000256" key="4">
    <source>
        <dbReference type="PROSITE-ProRule" id="PRU00176"/>
    </source>
</evidence>
<dbReference type="Proteomes" id="UP000011668">
    <property type="component" value="Unassembled WGS sequence"/>
</dbReference>
<evidence type="ECO:0000313" key="8">
    <source>
        <dbReference type="Proteomes" id="UP000011668"/>
    </source>
</evidence>
<dbReference type="AlphaFoldDB" id="L8WVC1"/>
<evidence type="ECO:0000256" key="3">
    <source>
        <dbReference type="ARBA" id="ARBA00023242"/>
    </source>
</evidence>
<feature type="compositionally biased region" description="Acidic residues" evidence="5">
    <location>
        <begin position="53"/>
        <end position="64"/>
    </location>
</feature>
<dbReference type="EMBL" id="AFRT01001348">
    <property type="protein sequence ID" value="ELU40747.1"/>
    <property type="molecule type" value="Genomic_DNA"/>
</dbReference>
<sequence>MASLAASKSKSTIKYKRVESEPKFNKPATSKSASKPGVAAGLKRKAPTVALEPESESESDEEEESPKQQAENENEDTHLQGFSTDEDSSDDGGDEAPELPGIDLTKLPTIAKDDATVKRRLERAKREPTQDRGVLFLGQIPHGFYEDEMRAYFSQFGDVTRLRLSRNKKVTQFSTSIMSLTRCPDGETMDNYLLMGRILQCKIIPKEQLHPELWVGANRKWRSIPRDRIFRVQHNKRVERKLLKKQEDRQAKIRAMGIDYEIGAAGYVSLVTGLDSITRTELRPSERLVYPFKELAVVWF</sequence>
<comment type="subcellular location">
    <subcellularLocation>
        <location evidence="1">Nucleus</location>
        <location evidence="1">Nucleolus</location>
    </subcellularLocation>
</comment>
<comment type="caution">
    <text evidence="7">The sequence shown here is derived from an EMBL/GenBank/DDBJ whole genome shotgun (WGS) entry which is preliminary data.</text>
</comment>
<feature type="region of interest" description="Disordered" evidence="5">
    <location>
        <begin position="1"/>
        <end position="107"/>
    </location>
</feature>
<dbReference type="InterPro" id="IPR035979">
    <property type="entry name" value="RBD_domain_sf"/>
</dbReference>